<dbReference type="Gene3D" id="1.10.10.10">
    <property type="entry name" value="Winged helix-like DNA-binding domain superfamily/Winged helix DNA-binding domain"/>
    <property type="match status" value="1"/>
</dbReference>
<dbReference type="InterPro" id="IPR036390">
    <property type="entry name" value="WH_DNA-bd_sf"/>
</dbReference>
<dbReference type="RefSeq" id="WP_344059614.1">
    <property type="nucleotide sequence ID" value="NZ_BAAAOH010000001.1"/>
</dbReference>
<comment type="caution">
    <text evidence="5">The sequence shown here is derived from an EMBL/GenBank/DDBJ whole genome shotgun (WGS) entry which is preliminary data.</text>
</comment>
<dbReference type="Pfam" id="PF07729">
    <property type="entry name" value="FCD"/>
    <property type="match status" value="1"/>
</dbReference>
<evidence type="ECO:0000256" key="2">
    <source>
        <dbReference type="ARBA" id="ARBA00023125"/>
    </source>
</evidence>
<dbReference type="PANTHER" id="PTHR43537:SF44">
    <property type="entry name" value="GNTR FAMILY REGULATORY PROTEIN"/>
    <property type="match status" value="1"/>
</dbReference>
<dbReference type="SMART" id="SM00895">
    <property type="entry name" value="FCD"/>
    <property type="match status" value="1"/>
</dbReference>
<dbReference type="InterPro" id="IPR011711">
    <property type="entry name" value="GntR_C"/>
</dbReference>
<dbReference type="Pfam" id="PF00392">
    <property type="entry name" value="GntR"/>
    <property type="match status" value="1"/>
</dbReference>
<proteinExistence type="predicted"/>
<evidence type="ECO:0000313" key="5">
    <source>
        <dbReference type="EMBL" id="GAA1980678.1"/>
    </source>
</evidence>
<dbReference type="EMBL" id="BAAAOH010000001">
    <property type="protein sequence ID" value="GAA1980678.1"/>
    <property type="molecule type" value="Genomic_DNA"/>
</dbReference>
<feature type="domain" description="HTH gntR-type" evidence="4">
    <location>
        <begin position="18"/>
        <end position="86"/>
    </location>
</feature>
<reference evidence="5 6" key="1">
    <citation type="journal article" date="2019" name="Int. J. Syst. Evol. Microbiol.">
        <title>The Global Catalogue of Microorganisms (GCM) 10K type strain sequencing project: providing services to taxonomists for standard genome sequencing and annotation.</title>
        <authorList>
            <consortium name="The Broad Institute Genomics Platform"/>
            <consortium name="The Broad Institute Genome Sequencing Center for Infectious Disease"/>
            <person name="Wu L."/>
            <person name="Ma J."/>
        </authorList>
    </citation>
    <scope>NUCLEOTIDE SEQUENCE [LARGE SCALE GENOMIC DNA]</scope>
    <source>
        <strain evidence="5 6">JCM 14902</strain>
    </source>
</reference>
<evidence type="ECO:0000256" key="3">
    <source>
        <dbReference type="ARBA" id="ARBA00023163"/>
    </source>
</evidence>
<organism evidence="5 6">
    <name type="scientific">Microbacterium pumilum</name>
    <dbReference type="NCBI Taxonomy" id="344165"/>
    <lineage>
        <taxon>Bacteria</taxon>
        <taxon>Bacillati</taxon>
        <taxon>Actinomycetota</taxon>
        <taxon>Actinomycetes</taxon>
        <taxon>Micrococcales</taxon>
        <taxon>Microbacteriaceae</taxon>
        <taxon>Microbacterium</taxon>
    </lineage>
</organism>
<evidence type="ECO:0000256" key="1">
    <source>
        <dbReference type="ARBA" id="ARBA00023015"/>
    </source>
</evidence>
<dbReference type="SUPFAM" id="SSF46785">
    <property type="entry name" value="Winged helix' DNA-binding domain"/>
    <property type="match status" value="1"/>
</dbReference>
<dbReference type="Proteomes" id="UP001500326">
    <property type="component" value="Unassembled WGS sequence"/>
</dbReference>
<dbReference type="PANTHER" id="PTHR43537">
    <property type="entry name" value="TRANSCRIPTIONAL REGULATOR, GNTR FAMILY"/>
    <property type="match status" value="1"/>
</dbReference>
<gene>
    <name evidence="5" type="ORF">GCM10009777_12750</name>
</gene>
<evidence type="ECO:0000313" key="6">
    <source>
        <dbReference type="Proteomes" id="UP001500326"/>
    </source>
</evidence>
<dbReference type="InterPro" id="IPR036388">
    <property type="entry name" value="WH-like_DNA-bd_sf"/>
</dbReference>
<keyword evidence="6" id="KW-1185">Reference proteome</keyword>
<dbReference type="Gene3D" id="1.20.120.530">
    <property type="entry name" value="GntR ligand-binding domain-like"/>
    <property type="match status" value="1"/>
</dbReference>
<keyword evidence="3" id="KW-0804">Transcription</keyword>
<sequence length="250" mass="27421">MTLGDATPIPQGTRAPIDRIGATVLKELVETIVSGRVQPGENLPPEGTLSQEFGVSRTVIRESVKRLQEKGMVTVAQGRGTHVNPMSAWNLLDPLVITALIGHDDDLGILDDLSVVRGALEAAMASAVAAEHSDDGVERLRESLEWMRVSIDDSTAFREADVRFHLIVMELSGNLLAENVARVLFERALESTRYQGVDPERAFELTMVEHENVVAAIAGGDREAARRAMEEHILGSWERRRLPTAKRGKD</sequence>
<keyword evidence="1" id="KW-0805">Transcription regulation</keyword>
<name>A0ABN2S5Z4_9MICO</name>
<evidence type="ECO:0000259" key="4">
    <source>
        <dbReference type="PROSITE" id="PS50949"/>
    </source>
</evidence>
<dbReference type="PRINTS" id="PR00035">
    <property type="entry name" value="HTHGNTR"/>
</dbReference>
<dbReference type="InterPro" id="IPR000524">
    <property type="entry name" value="Tscrpt_reg_HTH_GntR"/>
</dbReference>
<dbReference type="SUPFAM" id="SSF48008">
    <property type="entry name" value="GntR ligand-binding domain-like"/>
    <property type="match status" value="1"/>
</dbReference>
<accession>A0ABN2S5Z4</accession>
<dbReference type="InterPro" id="IPR008920">
    <property type="entry name" value="TF_FadR/GntR_C"/>
</dbReference>
<dbReference type="CDD" id="cd07377">
    <property type="entry name" value="WHTH_GntR"/>
    <property type="match status" value="1"/>
</dbReference>
<dbReference type="SMART" id="SM00345">
    <property type="entry name" value="HTH_GNTR"/>
    <property type="match status" value="1"/>
</dbReference>
<dbReference type="PROSITE" id="PS50949">
    <property type="entry name" value="HTH_GNTR"/>
    <property type="match status" value="1"/>
</dbReference>
<protein>
    <submittedName>
        <fullName evidence="5">FadR/GntR family transcriptional regulator</fullName>
    </submittedName>
</protein>
<keyword evidence="2" id="KW-0238">DNA-binding</keyword>